<evidence type="ECO:0000313" key="2">
    <source>
        <dbReference type="Proteomes" id="UP001058974"/>
    </source>
</evidence>
<dbReference type="EMBL" id="JAMSHJ010000006">
    <property type="protein sequence ID" value="KAI5395299.1"/>
    <property type="molecule type" value="Genomic_DNA"/>
</dbReference>
<keyword evidence="2" id="KW-1185">Reference proteome</keyword>
<dbReference type="Proteomes" id="UP001058974">
    <property type="component" value="Chromosome 6"/>
</dbReference>
<organism evidence="1 2">
    <name type="scientific">Pisum sativum</name>
    <name type="common">Garden pea</name>
    <name type="synonym">Lathyrus oleraceus</name>
    <dbReference type="NCBI Taxonomy" id="3888"/>
    <lineage>
        <taxon>Eukaryota</taxon>
        <taxon>Viridiplantae</taxon>
        <taxon>Streptophyta</taxon>
        <taxon>Embryophyta</taxon>
        <taxon>Tracheophyta</taxon>
        <taxon>Spermatophyta</taxon>
        <taxon>Magnoliopsida</taxon>
        <taxon>eudicotyledons</taxon>
        <taxon>Gunneridae</taxon>
        <taxon>Pentapetalae</taxon>
        <taxon>rosids</taxon>
        <taxon>fabids</taxon>
        <taxon>Fabales</taxon>
        <taxon>Fabaceae</taxon>
        <taxon>Papilionoideae</taxon>
        <taxon>50 kb inversion clade</taxon>
        <taxon>NPAAA clade</taxon>
        <taxon>Hologalegina</taxon>
        <taxon>IRL clade</taxon>
        <taxon>Fabeae</taxon>
        <taxon>Lathyrus</taxon>
    </lineage>
</organism>
<dbReference type="Gramene" id="Psat06G0176800-T1">
    <property type="protein sequence ID" value="KAI5395299.1"/>
    <property type="gene ID" value="KIW84_061768"/>
</dbReference>
<protein>
    <submittedName>
        <fullName evidence="1">Uncharacterized protein</fullName>
    </submittedName>
</protein>
<dbReference type="AlphaFoldDB" id="A0A9D4W5W7"/>
<name>A0A9D4W5W7_PEA</name>
<evidence type="ECO:0000313" key="1">
    <source>
        <dbReference type="EMBL" id="KAI5395299.1"/>
    </source>
</evidence>
<sequence>MTKEVDFVIGKNFNGHTLKNTSLITNVVNPSKLLDSTYVSSRRILTNDYPLFSKEESKEAMEHYNDNCLAKGCPQVEISYDELLKHPVDVYSQKRKRKPISSGERPFGSSRTPTKVIRTYGLSILRDTMRPGVEYARYETSRFSKVAPFGNHDESSNLNAHTMVNNARFGNEGFRDLVDHDDTCNPTPRSLMP</sequence>
<comment type="caution">
    <text evidence="1">The sequence shown here is derived from an EMBL/GenBank/DDBJ whole genome shotgun (WGS) entry which is preliminary data.</text>
</comment>
<accession>A0A9D4W5W7</accession>
<reference evidence="1 2" key="1">
    <citation type="journal article" date="2022" name="Nat. Genet.">
        <title>Improved pea reference genome and pan-genome highlight genomic features and evolutionary characteristics.</title>
        <authorList>
            <person name="Yang T."/>
            <person name="Liu R."/>
            <person name="Luo Y."/>
            <person name="Hu S."/>
            <person name="Wang D."/>
            <person name="Wang C."/>
            <person name="Pandey M.K."/>
            <person name="Ge S."/>
            <person name="Xu Q."/>
            <person name="Li N."/>
            <person name="Li G."/>
            <person name="Huang Y."/>
            <person name="Saxena R.K."/>
            <person name="Ji Y."/>
            <person name="Li M."/>
            <person name="Yan X."/>
            <person name="He Y."/>
            <person name="Liu Y."/>
            <person name="Wang X."/>
            <person name="Xiang C."/>
            <person name="Varshney R.K."/>
            <person name="Ding H."/>
            <person name="Gao S."/>
            <person name="Zong X."/>
        </authorList>
    </citation>
    <scope>NUCLEOTIDE SEQUENCE [LARGE SCALE GENOMIC DNA]</scope>
    <source>
        <strain evidence="1 2">cv. Zhongwan 6</strain>
    </source>
</reference>
<proteinExistence type="predicted"/>
<gene>
    <name evidence="1" type="ORF">KIW84_061768</name>
</gene>